<dbReference type="InterPro" id="IPR000719">
    <property type="entry name" value="Prot_kinase_dom"/>
</dbReference>
<proteinExistence type="predicted"/>
<name>A0ABS1VDE3_9ACTN</name>
<dbReference type="Gene3D" id="1.10.510.10">
    <property type="entry name" value="Transferase(Phosphotransferase) domain 1"/>
    <property type="match status" value="1"/>
</dbReference>
<dbReference type="PANTHER" id="PTHR44329">
    <property type="entry name" value="SERINE/THREONINE-PROTEIN KINASE TNNI3K-RELATED"/>
    <property type="match status" value="1"/>
</dbReference>
<dbReference type="Pfam" id="PF00069">
    <property type="entry name" value="Pkinase"/>
    <property type="match status" value="1"/>
</dbReference>
<dbReference type="PANTHER" id="PTHR44329:SF214">
    <property type="entry name" value="PROTEIN KINASE DOMAIN-CONTAINING PROTEIN"/>
    <property type="match status" value="1"/>
</dbReference>
<dbReference type="SUPFAM" id="SSF56112">
    <property type="entry name" value="Protein kinase-like (PK-like)"/>
    <property type="match status" value="1"/>
</dbReference>
<dbReference type="InterPro" id="IPR011009">
    <property type="entry name" value="Kinase-like_dom_sf"/>
</dbReference>
<comment type="caution">
    <text evidence="2">The sequence shown here is derived from an EMBL/GenBank/DDBJ whole genome shotgun (WGS) entry which is preliminary data.</text>
</comment>
<dbReference type="Proteomes" id="UP000598996">
    <property type="component" value="Unassembled WGS sequence"/>
</dbReference>
<reference evidence="2 3" key="1">
    <citation type="submission" date="2021-01" db="EMBL/GenBank/DDBJ databases">
        <title>Actinoplanes sp. nov. LDG1-01 isolated from lichen.</title>
        <authorList>
            <person name="Saeng-In P."/>
            <person name="Phongsopitanun W."/>
            <person name="Kanchanasin P."/>
            <person name="Yuki M."/>
            <person name="Kudo T."/>
            <person name="Ohkuma M."/>
            <person name="Tanasupawat S."/>
        </authorList>
    </citation>
    <scope>NUCLEOTIDE SEQUENCE [LARGE SCALE GENOMIC DNA]</scope>
    <source>
        <strain evidence="2 3">LDG1-01</strain>
    </source>
</reference>
<gene>
    <name evidence="2" type="ORF">JKJ07_00135</name>
</gene>
<dbReference type="InterPro" id="IPR051681">
    <property type="entry name" value="Ser/Thr_Kinases-Pseudokinases"/>
</dbReference>
<dbReference type="SMART" id="SM00220">
    <property type="entry name" value="S_TKc"/>
    <property type="match status" value="1"/>
</dbReference>
<evidence type="ECO:0000313" key="3">
    <source>
        <dbReference type="Proteomes" id="UP000598996"/>
    </source>
</evidence>
<organism evidence="2 3">
    <name type="scientific">Paractinoplanes lichenicola</name>
    <dbReference type="NCBI Taxonomy" id="2802976"/>
    <lineage>
        <taxon>Bacteria</taxon>
        <taxon>Bacillati</taxon>
        <taxon>Actinomycetota</taxon>
        <taxon>Actinomycetes</taxon>
        <taxon>Micromonosporales</taxon>
        <taxon>Micromonosporaceae</taxon>
        <taxon>Paractinoplanes</taxon>
    </lineage>
</organism>
<evidence type="ECO:0000259" key="1">
    <source>
        <dbReference type="PROSITE" id="PS50011"/>
    </source>
</evidence>
<accession>A0ABS1VDE3</accession>
<evidence type="ECO:0000313" key="2">
    <source>
        <dbReference type="EMBL" id="MBL7252712.1"/>
    </source>
</evidence>
<dbReference type="EMBL" id="JAENHO010000001">
    <property type="protein sequence ID" value="MBL7252712.1"/>
    <property type="molecule type" value="Genomic_DNA"/>
</dbReference>
<keyword evidence="3" id="KW-1185">Reference proteome</keyword>
<dbReference type="PROSITE" id="PS50011">
    <property type="entry name" value="PROTEIN_KINASE_DOM"/>
    <property type="match status" value="1"/>
</dbReference>
<sequence length="295" mass="31634">MRRFVLESDGRRRTVSLGARVGTVGAQGDVWRIVDAPGHVAKILRSSHRDRLDERLDALAALRPTDPDRVAWPVARVLSPGDEALVGLAMPYLSPATHRPLTDVLRGPRKGPDRTFATAAADLAGTLARLHRAGVVVGDLAPANVLTTRQARLTLIDADGWQLPGRPGRPPLPCPFSRDEYKAPELLGRPPGVARTDFSDRWALAVIVAELLVGLHPFAGVAPDAPPPYDEVANVEAGRCWLLGHPMTLPDAGPPPKPPASVQRLFEACFGPGRTDPRHRPTASAWAYALSEAAA</sequence>
<protein>
    <recommendedName>
        <fullName evidence="1">Protein kinase domain-containing protein</fullName>
    </recommendedName>
</protein>
<feature type="domain" description="Protein kinase" evidence="1">
    <location>
        <begin position="16"/>
        <end position="295"/>
    </location>
</feature>
<dbReference type="RefSeq" id="WP_202989073.1">
    <property type="nucleotide sequence ID" value="NZ_JAENHO010000001.1"/>
</dbReference>